<proteinExistence type="predicted"/>
<sequence>MTSEGRVAVSLTIFSASGAQPSIAIGSFSCAITNTDAITAAAPDISYFITSIPSAGFSASPPVSKVIPFPTYANLFLAFAGVYET</sequence>
<gene>
    <name evidence="1" type="ORF">UFOPK2252_00268</name>
</gene>
<name>A0A6J6KLR9_9ZZZZ</name>
<accession>A0A6J6KLR9</accession>
<protein>
    <submittedName>
        <fullName evidence="1">Unannotated protein</fullName>
    </submittedName>
</protein>
<evidence type="ECO:0000313" key="1">
    <source>
        <dbReference type="EMBL" id="CAB4649948.1"/>
    </source>
</evidence>
<organism evidence="1">
    <name type="scientific">freshwater metagenome</name>
    <dbReference type="NCBI Taxonomy" id="449393"/>
    <lineage>
        <taxon>unclassified sequences</taxon>
        <taxon>metagenomes</taxon>
        <taxon>ecological metagenomes</taxon>
    </lineage>
</organism>
<dbReference type="EMBL" id="CAEZWN010000013">
    <property type="protein sequence ID" value="CAB4649948.1"/>
    <property type="molecule type" value="Genomic_DNA"/>
</dbReference>
<reference evidence="1" key="1">
    <citation type="submission" date="2020-05" db="EMBL/GenBank/DDBJ databases">
        <authorList>
            <person name="Chiriac C."/>
            <person name="Salcher M."/>
            <person name="Ghai R."/>
            <person name="Kavagutti S V."/>
        </authorList>
    </citation>
    <scope>NUCLEOTIDE SEQUENCE</scope>
</reference>
<dbReference type="PROSITE" id="PS51257">
    <property type="entry name" value="PROKAR_LIPOPROTEIN"/>
    <property type="match status" value="1"/>
</dbReference>
<dbReference type="AlphaFoldDB" id="A0A6J6KLR9"/>